<feature type="domain" description="NrS-1 polymerase-like helicase" evidence="1">
    <location>
        <begin position="336"/>
        <end position="449"/>
    </location>
</feature>
<name>A0A1B7WXA3_APHFL</name>
<gene>
    <name evidence="2" type="ORF">AN484_20380</name>
</gene>
<evidence type="ECO:0000313" key="2">
    <source>
        <dbReference type="EMBL" id="OBQ41680.1"/>
    </source>
</evidence>
<dbReference type="InterPro" id="IPR045455">
    <property type="entry name" value="NrS-1_pol-like_helicase"/>
</dbReference>
<accession>A0A1B7WXA3</accession>
<dbReference type="AlphaFoldDB" id="A0A1B7WXA3"/>
<evidence type="ECO:0000313" key="3">
    <source>
        <dbReference type="Proteomes" id="UP000092093"/>
    </source>
</evidence>
<organism evidence="2 3">
    <name type="scientific">Aphanizomenon flos-aquae WA102</name>
    <dbReference type="NCBI Taxonomy" id="1710896"/>
    <lineage>
        <taxon>Bacteria</taxon>
        <taxon>Bacillati</taxon>
        <taxon>Cyanobacteriota</taxon>
        <taxon>Cyanophyceae</taxon>
        <taxon>Nostocales</taxon>
        <taxon>Aphanizomenonaceae</taxon>
        <taxon>Aphanizomenon</taxon>
    </lineage>
</organism>
<reference evidence="2 3" key="1">
    <citation type="submission" date="2015-09" db="EMBL/GenBank/DDBJ databases">
        <title>Aphanizomenon flos-aquae WA102.</title>
        <authorList>
            <person name="Driscoll C."/>
        </authorList>
    </citation>
    <scope>NUCLEOTIDE SEQUENCE [LARGE SCALE GENOMIC DNA]</scope>
    <source>
        <strain evidence="2">WA102</strain>
    </source>
</reference>
<protein>
    <recommendedName>
        <fullName evidence="1">NrS-1 polymerase-like helicase domain-containing protein</fullName>
    </recommendedName>
</protein>
<proteinExistence type="predicted"/>
<evidence type="ECO:0000259" key="1">
    <source>
        <dbReference type="Pfam" id="PF19263"/>
    </source>
</evidence>
<comment type="caution">
    <text evidence="2">The sequence shown here is derived from an EMBL/GenBank/DDBJ whole genome shotgun (WGS) entry which is preliminary data.</text>
</comment>
<sequence length="609" mass="67699">MQPGQAGPCCRPPAPVNLNPGRGGFAAALVEFHPEREYTLEDLCAAMNVTPGPVESVYAPVRVQDDGGDDVMAWLSDNGLVLSNPNQEGWAGVTCPNAAEHTDGNPEGRYMPANRAYCCLHSHCLELDSSVFLKWVADSGGPVHSPGLRDELLVSAMESALSKLTPTPEFPNVAAAVVAETQRKEMARVEKADWWDRFAYLQDDDAYFDLQDRRELSRSTFNAMFRHIGCKSVHNGRKVEASYSFDEQRQDKGAQSLVSVTYAAGSGTIVNRDGLTYGNRWVNARPQPVPGDVSPWLRHVERLVPEKFEREHLLNALAHKVQFPGHKINHAILMGGTHGSGKDTMFAPFFWAIGGDAKRNCSLVKNEDLTSQWGYALECEVMEISELRQADAKDRRALENTLKPIIAAPPELLTVNRKGLHPYYALNRLFVIAFSNERVAISLPSEDRRWFVIWCEAARLTEREALALWNWYKHQNGFQAVAHYLHTRDVSAWNPSAPPPVTEAKQIMIEHGMSTAEAFIVDMLRRRTGEFSRGVIGSPFHALCDRLQGLAPQGVKVVQGALLHAIKEAGWIDCGRLMSRDLTTKKHVFCAPDLVGTAKSELRRMAETP</sequence>
<dbReference type="Pfam" id="PF19263">
    <property type="entry name" value="DUF5906"/>
    <property type="match status" value="1"/>
</dbReference>
<dbReference type="EMBL" id="LJOW01000139">
    <property type="protein sequence ID" value="OBQ41680.1"/>
    <property type="molecule type" value="Genomic_DNA"/>
</dbReference>
<dbReference type="Proteomes" id="UP000092093">
    <property type="component" value="Unassembled WGS sequence"/>
</dbReference>